<name>A0A226HX59_9FLAO</name>
<dbReference type="Proteomes" id="UP000198336">
    <property type="component" value="Unassembled WGS sequence"/>
</dbReference>
<keyword evidence="3" id="KW-1185">Reference proteome</keyword>
<organism evidence="2 3">
    <name type="scientific">Flavobacterium oncorhynchi</name>
    <dbReference type="NCBI Taxonomy" id="728056"/>
    <lineage>
        <taxon>Bacteria</taxon>
        <taxon>Pseudomonadati</taxon>
        <taxon>Bacteroidota</taxon>
        <taxon>Flavobacteriia</taxon>
        <taxon>Flavobacteriales</taxon>
        <taxon>Flavobacteriaceae</taxon>
        <taxon>Flavobacterium</taxon>
    </lineage>
</organism>
<feature type="transmembrane region" description="Helical" evidence="1">
    <location>
        <begin position="42"/>
        <end position="60"/>
    </location>
</feature>
<comment type="caution">
    <text evidence="2">The sequence shown here is derived from an EMBL/GenBank/DDBJ whole genome shotgun (WGS) entry which is preliminary data.</text>
</comment>
<protein>
    <recommendedName>
        <fullName evidence="4">Peptidoglycan-binding protein LysM</fullName>
    </recommendedName>
</protein>
<keyword evidence="1" id="KW-0812">Transmembrane</keyword>
<dbReference type="EMBL" id="MUHA01000023">
    <property type="protein sequence ID" value="OXA98181.1"/>
    <property type="molecule type" value="Genomic_DNA"/>
</dbReference>
<evidence type="ECO:0000313" key="2">
    <source>
        <dbReference type="EMBL" id="OXA98181.1"/>
    </source>
</evidence>
<evidence type="ECO:0008006" key="4">
    <source>
        <dbReference type="Google" id="ProtNLM"/>
    </source>
</evidence>
<reference evidence="2 3" key="1">
    <citation type="submission" date="2016-11" db="EMBL/GenBank/DDBJ databases">
        <title>Whole genomes of Flavobacteriaceae.</title>
        <authorList>
            <person name="Stine C."/>
            <person name="Li C."/>
            <person name="Tadesse D."/>
        </authorList>
    </citation>
    <scope>NUCLEOTIDE SEQUENCE [LARGE SCALE GENOMIC DNA]</scope>
    <source>
        <strain evidence="2 3">CCUG 59446</strain>
    </source>
</reference>
<accession>A0A226HX59</accession>
<evidence type="ECO:0000256" key="1">
    <source>
        <dbReference type="SAM" id="Phobius"/>
    </source>
</evidence>
<keyword evidence="1" id="KW-0472">Membrane</keyword>
<dbReference type="AlphaFoldDB" id="A0A226HX59"/>
<keyword evidence="1" id="KW-1133">Transmembrane helix</keyword>
<proteinExistence type="predicted"/>
<sequence>MTPNTPFLTLTFVLHESNFAPNIISLNQKGLKLKKMYKMKNFLMAASFAIIALSANSIFAQTTNLNVNLANVYSIEVTNPTVTIAMNTAANFTEGNTTGSLPNHVKVSATNGYKVTIQAATDLTSPGNDVIPVSTVVVKTTPGTFSGAPGSIDAGSNAAFPANAPALSVTAPVELISSTTGDIRGFNVQYTIPPVSAPVYLNKPEAVYSTLLTYTIVAN</sequence>
<gene>
    <name evidence="2" type="ORF">B0A75_14650</name>
</gene>
<evidence type="ECO:0000313" key="3">
    <source>
        <dbReference type="Proteomes" id="UP000198336"/>
    </source>
</evidence>